<reference evidence="2" key="1">
    <citation type="submission" date="2019-11" db="EMBL/GenBank/DDBJ databases">
        <authorList>
            <person name="Feng L."/>
        </authorList>
    </citation>
    <scope>NUCLEOTIDE SEQUENCE</scope>
    <source>
        <strain evidence="2">AodontolyticusLFYP35</strain>
    </source>
</reference>
<evidence type="ECO:0000259" key="1">
    <source>
        <dbReference type="Pfam" id="PF09949"/>
    </source>
</evidence>
<evidence type="ECO:0000313" key="2">
    <source>
        <dbReference type="EMBL" id="VYS87258.1"/>
    </source>
</evidence>
<protein>
    <recommendedName>
        <fullName evidence="1">Phosphatidate phosphatase APP1 catalytic domain-containing protein</fullName>
    </recommendedName>
</protein>
<dbReference type="InterPro" id="IPR052935">
    <property type="entry name" value="Mg2+_PAP"/>
</dbReference>
<organism evidence="2">
    <name type="scientific">Schaalia odontolytica</name>
    <dbReference type="NCBI Taxonomy" id="1660"/>
    <lineage>
        <taxon>Bacteria</taxon>
        <taxon>Bacillati</taxon>
        <taxon>Actinomycetota</taxon>
        <taxon>Actinomycetes</taxon>
        <taxon>Actinomycetales</taxon>
        <taxon>Actinomycetaceae</taxon>
        <taxon>Schaalia</taxon>
    </lineage>
</organism>
<dbReference type="PANTHER" id="PTHR28208:SF3">
    <property type="entry name" value="PHOSPHATIDATE PHOSPHATASE APP1"/>
    <property type="match status" value="1"/>
</dbReference>
<sequence>MFARKNLPSLALSVASRIDEATSTGLARVLGWAGFYPGVVGFGGYASQTRARVLARVVMEDRVGERSWLTQRRGWRQFFDAQVPFQPVLVTCGQAQKVVFTDGGGYVDIELVGHGLQPGWQLASIQPLNAVDVQRMGVREGDRLYPSSDVEGASAAGESLLRVGRAEEGRVLGRIRAAKSVDIPLRVIGDDERYGVVSDIDDTIIVSMIPRLLTAAKHALMERVSDREAVPGMAGFLRRVARFNLYPSGQEKHTERKESSSAAHGRQANALPVMYLSTGPWNLVPGLREFLRRTDFPMGAFLMTDFGPSNTGWFRSGVEHKKRELRRLVRTFPNIQWILVGDDGQHDPEIYAEFAREFPKNVALIAIRSLSQLEQLMAHGTLDPISLGELEKIPDQIPRLYGEDGFRLGRAVAALVPQPPDPQRLTGYLDR</sequence>
<dbReference type="EMBL" id="CACRSM010000002">
    <property type="protein sequence ID" value="VYS87258.1"/>
    <property type="molecule type" value="Genomic_DNA"/>
</dbReference>
<dbReference type="Pfam" id="PF09949">
    <property type="entry name" value="APP1_cat"/>
    <property type="match status" value="1"/>
</dbReference>
<dbReference type="AlphaFoldDB" id="A0A6N2S3B4"/>
<feature type="domain" description="Phosphatidate phosphatase APP1 catalytic" evidence="1">
    <location>
        <begin position="194"/>
        <end position="368"/>
    </location>
</feature>
<accession>A0A6N2S3B4</accession>
<dbReference type="PANTHER" id="PTHR28208">
    <property type="entry name" value="PHOSPHATIDATE PHOSPHATASE APP1"/>
    <property type="match status" value="1"/>
</dbReference>
<proteinExistence type="predicted"/>
<gene>
    <name evidence="2" type="ORF">AOLFYP35_00647</name>
</gene>
<name>A0A6N2S3B4_9ACTO</name>
<dbReference type="GO" id="GO:0008195">
    <property type="term" value="F:phosphatidate phosphatase activity"/>
    <property type="evidence" value="ECO:0007669"/>
    <property type="project" value="InterPro"/>
</dbReference>
<dbReference type="InterPro" id="IPR019236">
    <property type="entry name" value="APP1_cat"/>
</dbReference>